<protein>
    <recommendedName>
        <fullName evidence="4">DUF3300 domain-containing protein</fullName>
    </recommendedName>
</protein>
<evidence type="ECO:0000313" key="3">
    <source>
        <dbReference type="Proteomes" id="UP000613193"/>
    </source>
</evidence>
<evidence type="ECO:0000313" key="2">
    <source>
        <dbReference type="EMBL" id="MBK0380118.1"/>
    </source>
</evidence>
<feature type="signal peptide" evidence="1">
    <location>
        <begin position="1"/>
        <end position="22"/>
    </location>
</feature>
<keyword evidence="1" id="KW-0732">Signal</keyword>
<gene>
    <name evidence="2" type="ORF">I5M19_12415</name>
</gene>
<dbReference type="EMBL" id="JAEHFW010000002">
    <property type="protein sequence ID" value="MBK0380118.1"/>
    <property type="molecule type" value="Genomic_DNA"/>
</dbReference>
<evidence type="ECO:0008006" key="4">
    <source>
        <dbReference type="Google" id="ProtNLM"/>
    </source>
</evidence>
<dbReference type="RefSeq" id="WP_200066648.1">
    <property type="nucleotide sequence ID" value="NZ_JAEHFW010000002.1"/>
</dbReference>
<dbReference type="Proteomes" id="UP000613193">
    <property type="component" value="Unassembled WGS sequence"/>
</dbReference>
<feature type="chain" id="PRO_5037304786" description="DUF3300 domain-containing protein" evidence="1">
    <location>
        <begin position="23"/>
        <end position="158"/>
    </location>
</feature>
<accession>A0A934PSQ9</accession>
<reference evidence="2" key="1">
    <citation type="submission" date="2020-12" db="EMBL/GenBank/DDBJ databases">
        <title>Bacterial novel species Mucilaginibacter sp. SD-g isolated from soil.</title>
        <authorList>
            <person name="Jung H.-Y."/>
        </authorList>
    </citation>
    <scope>NUCLEOTIDE SEQUENCE</scope>
    <source>
        <strain evidence="2">SD-g</strain>
    </source>
</reference>
<proteinExistence type="predicted"/>
<sequence>MKKLILSTAIFFSCLSIQIVKAQLSVNINIGSQPEWGPVGYDHVDYYYIPDIDTYYDVPAHQYVYYNNNAWVHSRALPAKYKNYNLYNGYKVVVNEHTPWVHNDIIRTKYVGYKDHKSQVIIRDSHDVKYAKHWTNNSRKAVKAMKKERKNERKKDKH</sequence>
<organism evidence="2 3">
    <name type="scientific">Mucilaginibacter segetis</name>
    <dbReference type="NCBI Taxonomy" id="2793071"/>
    <lineage>
        <taxon>Bacteria</taxon>
        <taxon>Pseudomonadati</taxon>
        <taxon>Bacteroidota</taxon>
        <taxon>Sphingobacteriia</taxon>
        <taxon>Sphingobacteriales</taxon>
        <taxon>Sphingobacteriaceae</taxon>
        <taxon>Mucilaginibacter</taxon>
    </lineage>
</organism>
<name>A0A934PSQ9_9SPHI</name>
<evidence type="ECO:0000256" key="1">
    <source>
        <dbReference type="SAM" id="SignalP"/>
    </source>
</evidence>
<comment type="caution">
    <text evidence="2">The sequence shown here is derived from an EMBL/GenBank/DDBJ whole genome shotgun (WGS) entry which is preliminary data.</text>
</comment>
<keyword evidence="3" id="KW-1185">Reference proteome</keyword>
<dbReference type="AlphaFoldDB" id="A0A934PSQ9"/>